<dbReference type="PROSITE" id="PS51257">
    <property type="entry name" value="PROKAR_LIPOPROTEIN"/>
    <property type="match status" value="1"/>
</dbReference>
<accession>A0A8J8JUV2</accession>
<proteinExistence type="predicted"/>
<keyword evidence="6" id="KW-1185">Reference proteome</keyword>
<dbReference type="PANTHER" id="PTHR32347:SF23">
    <property type="entry name" value="BLL5650 PROTEIN"/>
    <property type="match status" value="1"/>
</dbReference>
<dbReference type="EMBL" id="WHPF01000015">
    <property type="protein sequence ID" value="NNV57423.1"/>
    <property type="molecule type" value="Genomic_DNA"/>
</dbReference>
<dbReference type="InterPro" id="IPR050465">
    <property type="entry name" value="UPF0194_transport"/>
</dbReference>
<keyword evidence="2 3" id="KW-0175">Coiled coil</keyword>
<dbReference type="Proteomes" id="UP000598971">
    <property type="component" value="Unassembled WGS sequence"/>
</dbReference>
<reference evidence="5" key="1">
    <citation type="submission" date="2019-10" db="EMBL/GenBank/DDBJ databases">
        <title>Draft genome sequence of Panacibacter sp. KCS-6.</title>
        <authorList>
            <person name="Yim K.J."/>
        </authorList>
    </citation>
    <scope>NUCLEOTIDE SEQUENCE</scope>
    <source>
        <strain evidence="5">KCS-6</strain>
    </source>
</reference>
<name>A0A8J8JUV2_9BACT</name>
<gene>
    <name evidence="5" type="ORF">GD597_18265</name>
</gene>
<evidence type="ECO:0000256" key="2">
    <source>
        <dbReference type="ARBA" id="ARBA00023054"/>
    </source>
</evidence>
<evidence type="ECO:0000313" key="6">
    <source>
        <dbReference type="Proteomes" id="UP000598971"/>
    </source>
</evidence>
<protein>
    <submittedName>
        <fullName evidence="5">HlyD family efflux transporter periplasmic adaptor subunit</fullName>
    </submittedName>
</protein>
<comment type="caution">
    <text evidence="5">The sequence shown here is derived from an EMBL/GenBank/DDBJ whole genome shotgun (WGS) entry which is preliminary data.</text>
</comment>
<evidence type="ECO:0000256" key="3">
    <source>
        <dbReference type="SAM" id="Coils"/>
    </source>
</evidence>
<evidence type="ECO:0000256" key="1">
    <source>
        <dbReference type="ARBA" id="ARBA00004196"/>
    </source>
</evidence>
<sequence length="314" mass="34406">MKKWCYLFITAIAFTACNSNTGKADASGTFEADEVIVSSEIAGRIIQMDVKEGDTMSKGRLAAVIDAANLSLQKQQVEASIDALHNKTSDASPQVQLLQDQIAVQKVQMANLQKEKARTENLIKADAATTKQLDDISNQIDMLNRQIAVTEQQIKVQLNNTSTQNRSILSEQPALEKRAAQIADQLERSTVINPISGTVLTKYAEAGEVTAPGKALYKIANLSEIKLRAYITGDQLSQLKLQQAVTVQVDDGAKAFKTYKGTISWISSKAEFTPKTIQTKDERANLVYAIKINVPNDGTLKIGMYGEVLFTQHK</sequence>
<dbReference type="AlphaFoldDB" id="A0A8J8JUV2"/>
<dbReference type="Gene3D" id="2.40.30.170">
    <property type="match status" value="1"/>
</dbReference>
<dbReference type="Pfam" id="PF25973">
    <property type="entry name" value="BSH_CzcB"/>
    <property type="match status" value="1"/>
</dbReference>
<evidence type="ECO:0000313" key="5">
    <source>
        <dbReference type="EMBL" id="NNV57423.1"/>
    </source>
</evidence>
<dbReference type="PANTHER" id="PTHR32347">
    <property type="entry name" value="EFFLUX SYSTEM COMPONENT YKNX-RELATED"/>
    <property type="match status" value="1"/>
</dbReference>
<dbReference type="Gene3D" id="2.40.50.100">
    <property type="match status" value="1"/>
</dbReference>
<organism evidence="5 6">
    <name type="scientific">Limnovirga soli</name>
    <dbReference type="NCBI Taxonomy" id="2656915"/>
    <lineage>
        <taxon>Bacteria</taxon>
        <taxon>Pseudomonadati</taxon>
        <taxon>Bacteroidota</taxon>
        <taxon>Chitinophagia</taxon>
        <taxon>Chitinophagales</taxon>
        <taxon>Chitinophagaceae</taxon>
        <taxon>Limnovirga</taxon>
    </lineage>
</organism>
<dbReference type="InterPro" id="IPR058647">
    <property type="entry name" value="BSH_CzcB-like"/>
</dbReference>
<feature type="coiled-coil region" evidence="3">
    <location>
        <begin position="67"/>
        <end position="160"/>
    </location>
</feature>
<evidence type="ECO:0000259" key="4">
    <source>
        <dbReference type="Pfam" id="PF25973"/>
    </source>
</evidence>
<feature type="domain" description="CzcB-like barrel-sandwich hybrid" evidence="4">
    <location>
        <begin position="35"/>
        <end position="221"/>
    </location>
</feature>
<comment type="subcellular location">
    <subcellularLocation>
        <location evidence="1">Cell envelope</location>
    </subcellularLocation>
</comment>
<dbReference type="GO" id="GO:0030313">
    <property type="term" value="C:cell envelope"/>
    <property type="evidence" value="ECO:0007669"/>
    <property type="project" value="UniProtKB-SubCell"/>
</dbReference>
<dbReference type="RefSeq" id="WP_171609371.1">
    <property type="nucleotide sequence ID" value="NZ_WHPF01000015.1"/>
</dbReference>